<dbReference type="NCBIfam" id="NF037997">
    <property type="entry name" value="Na_Pi_symport"/>
    <property type="match status" value="1"/>
</dbReference>
<feature type="transmembrane region" description="Helical" evidence="7">
    <location>
        <begin position="281"/>
        <end position="305"/>
    </location>
</feature>
<feature type="transmembrane region" description="Helical" evidence="7">
    <location>
        <begin position="47"/>
        <end position="80"/>
    </location>
</feature>
<comment type="caution">
    <text evidence="8">The sequence shown here is derived from an EMBL/GenBank/DDBJ whole genome shotgun (WGS) entry which is preliminary data.</text>
</comment>
<feature type="transmembrane region" description="Helical" evidence="7">
    <location>
        <begin position="6"/>
        <end position="26"/>
    </location>
</feature>
<evidence type="ECO:0000313" key="8">
    <source>
        <dbReference type="EMBL" id="MFD1195032.1"/>
    </source>
</evidence>
<evidence type="ECO:0000256" key="1">
    <source>
        <dbReference type="ARBA" id="ARBA00004651"/>
    </source>
</evidence>
<dbReference type="PANTHER" id="PTHR10010:SF46">
    <property type="entry name" value="SODIUM-DEPENDENT PHOSPHATE TRANSPORT PROTEIN 2B"/>
    <property type="match status" value="1"/>
</dbReference>
<feature type="transmembrane region" description="Helical" evidence="7">
    <location>
        <begin position="248"/>
        <end position="269"/>
    </location>
</feature>
<dbReference type="InterPro" id="IPR003841">
    <property type="entry name" value="Na/Pi_transpt"/>
</dbReference>
<dbReference type="RefSeq" id="WP_380791318.1">
    <property type="nucleotide sequence ID" value="NZ_JBHTKR010000004.1"/>
</dbReference>
<keyword evidence="2" id="KW-1003">Cell membrane</keyword>
<dbReference type="Pfam" id="PF02690">
    <property type="entry name" value="Na_Pi_cotrans"/>
    <property type="match status" value="2"/>
</dbReference>
<evidence type="ECO:0000256" key="4">
    <source>
        <dbReference type="ARBA" id="ARBA00022989"/>
    </source>
</evidence>
<feature type="transmembrane region" description="Helical" evidence="7">
    <location>
        <begin position="138"/>
        <end position="159"/>
    </location>
</feature>
<keyword evidence="3 7" id="KW-0812">Transmembrane</keyword>
<organism evidence="8 9">
    <name type="scientific">Seohaeicola saemankumensis</name>
    <dbReference type="NCBI Taxonomy" id="481181"/>
    <lineage>
        <taxon>Bacteria</taxon>
        <taxon>Pseudomonadati</taxon>
        <taxon>Pseudomonadota</taxon>
        <taxon>Alphaproteobacteria</taxon>
        <taxon>Rhodobacterales</taxon>
        <taxon>Roseobacteraceae</taxon>
        <taxon>Seohaeicola</taxon>
    </lineage>
</organism>
<evidence type="ECO:0000256" key="6">
    <source>
        <dbReference type="SAM" id="MobiDB-lite"/>
    </source>
</evidence>
<keyword evidence="4 7" id="KW-1133">Transmembrane helix</keyword>
<sequence length="550" mass="57522">MTGGLMTILGGIGMFLFGMTIMTDALREAAGSRLRRLLAQFTTTPLAGVMTGTAATAVVQSSSATTVMTIGFVGAGLLSLPQALGVIYGANIGTTFTGWIVTLFGFKLKLGSLALPALFGASLLALLGQGAWARFGRVWAGLCLLLIGLDMMQAGAAGFGDRLTPQTLPQGGLLGDLQLVLLGLAVTVVMQSSSAAMAVALVLLGAGGISFEQAAAMVIGMNLGTTVTAILASVGGSVTMRQTALANLLFNAGTALLAYPLLVLGAPLLTQAADVAGETTALVIFHTGFNVAGALMFLPFTAAFAHRVERMVPDRAALARPGGLDLALDPALLKDEGAAMDAVQTALGRVARHVFSALGRALAPVSDMRGLATVEDVARPALAEIEDYVTRINLPEGKPAERDRYGALLHQADHLERLVKRLERRSVIPVLLSDPALSRLSRTLGAALRRAADPAAADGLEATRLKRLADRIEGRTRQHRRATLLHEHVGLISVAEMFDRTDAMRWLSRVAEHTARIAYYNGMRPGPARQGGAQTDRAPDEPGPQSASSE</sequence>
<evidence type="ECO:0000256" key="2">
    <source>
        <dbReference type="ARBA" id="ARBA00022475"/>
    </source>
</evidence>
<feature type="region of interest" description="Disordered" evidence="6">
    <location>
        <begin position="521"/>
        <end position="550"/>
    </location>
</feature>
<name>A0ABW3TER3_9RHOB</name>
<gene>
    <name evidence="8" type="ORF">ACFQ3C_10145</name>
</gene>
<reference evidence="9" key="1">
    <citation type="journal article" date="2019" name="Int. J. Syst. Evol. Microbiol.">
        <title>The Global Catalogue of Microorganisms (GCM) 10K type strain sequencing project: providing services to taxonomists for standard genome sequencing and annotation.</title>
        <authorList>
            <consortium name="The Broad Institute Genomics Platform"/>
            <consortium name="The Broad Institute Genome Sequencing Center for Infectious Disease"/>
            <person name="Wu L."/>
            <person name="Ma J."/>
        </authorList>
    </citation>
    <scope>NUCLEOTIDE SEQUENCE [LARGE SCALE GENOMIC DNA]</scope>
    <source>
        <strain evidence="9">CCUG 55328</strain>
    </source>
</reference>
<feature type="transmembrane region" description="Helical" evidence="7">
    <location>
        <begin position="179"/>
        <end position="209"/>
    </location>
</feature>
<evidence type="ECO:0000256" key="3">
    <source>
        <dbReference type="ARBA" id="ARBA00022692"/>
    </source>
</evidence>
<protein>
    <submittedName>
        <fullName evidence="8">Na/Pi cotransporter family protein</fullName>
    </submittedName>
</protein>
<dbReference type="EMBL" id="JBHTKR010000004">
    <property type="protein sequence ID" value="MFD1195032.1"/>
    <property type="molecule type" value="Genomic_DNA"/>
</dbReference>
<dbReference type="PANTHER" id="PTHR10010">
    <property type="entry name" value="SOLUTE CARRIER FAMILY 34 SODIUM PHOSPHATE , MEMBER 2-RELATED"/>
    <property type="match status" value="1"/>
</dbReference>
<dbReference type="Proteomes" id="UP001597151">
    <property type="component" value="Unassembled WGS sequence"/>
</dbReference>
<keyword evidence="9" id="KW-1185">Reference proteome</keyword>
<evidence type="ECO:0000256" key="7">
    <source>
        <dbReference type="SAM" id="Phobius"/>
    </source>
</evidence>
<keyword evidence="5 7" id="KW-0472">Membrane</keyword>
<proteinExistence type="predicted"/>
<comment type="subcellular location">
    <subcellularLocation>
        <location evidence="1">Cell membrane</location>
        <topology evidence="1">Multi-pass membrane protein</topology>
    </subcellularLocation>
</comment>
<accession>A0ABW3TER3</accession>
<feature type="transmembrane region" description="Helical" evidence="7">
    <location>
        <begin position="215"/>
        <end position="236"/>
    </location>
</feature>
<dbReference type="SUPFAM" id="SSF109755">
    <property type="entry name" value="PhoU-like"/>
    <property type="match status" value="1"/>
</dbReference>
<evidence type="ECO:0000256" key="5">
    <source>
        <dbReference type="ARBA" id="ARBA00023136"/>
    </source>
</evidence>
<feature type="transmembrane region" description="Helical" evidence="7">
    <location>
        <begin position="113"/>
        <end position="132"/>
    </location>
</feature>
<feature type="transmembrane region" description="Helical" evidence="7">
    <location>
        <begin position="86"/>
        <end position="106"/>
    </location>
</feature>
<evidence type="ECO:0000313" key="9">
    <source>
        <dbReference type="Proteomes" id="UP001597151"/>
    </source>
</evidence>